<organism evidence="1">
    <name type="scientific">Arundo donax</name>
    <name type="common">Giant reed</name>
    <name type="synonym">Donax arundinaceus</name>
    <dbReference type="NCBI Taxonomy" id="35708"/>
    <lineage>
        <taxon>Eukaryota</taxon>
        <taxon>Viridiplantae</taxon>
        <taxon>Streptophyta</taxon>
        <taxon>Embryophyta</taxon>
        <taxon>Tracheophyta</taxon>
        <taxon>Spermatophyta</taxon>
        <taxon>Magnoliopsida</taxon>
        <taxon>Liliopsida</taxon>
        <taxon>Poales</taxon>
        <taxon>Poaceae</taxon>
        <taxon>PACMAD clade</taxon>
        <taxon>Arundinoideae</taxon>
        <taxon>Arundineae</taxon>
        <taxon>Arundo</taxon>
    </lineage>
</organism>
<evidence type="ECO:0000313" key="1">
    <source>
        <dbReference type="EMBL" id="JAD65171.1"/>
    </source>
</evidence>
<protein>
    <submittedName>
        <fullName evidence="1">Uncharacterized protein</fullName>
    </submittedName>
</protein>
<dbReference type="EMBL" id="GBRH01232724">
    <property type="protein sequence ID" value="JAD65171.1"/>
    <property type="molecule type" value="Transcribed_RNA"/>
</dbReference>
<proteinExistence type="predicted"/>
<sequence>MIAIVLSTFCTYHML</sequence>
<reference evidence="1" key="1">
    <citation type="submission" date="2014-09" db="EMBL/GenBank/DDBJ databases">
        <authorList>
            <person name="Magalhaes I.L.F."/>
            <person name="Oliveira U."/>
            <person name="Santos F.R."/>
            <person name="Vidigal T.H.D.A."/>
            <person name="Brescovit A.D."/>
            <person name="Santos A.J."/>
        </authorList>
    </citation>
    <scope>NUCLEOTIDE SEQUENCE</scope>
    <source>
        <tissue evidence="1">Shoot tissue taken approximately 20 cm above the soil surface</tissue>
    </source>
</reference>
<name>A0A0A9BPA5_ARUDO</name>
<accession>A0A0A9BPA5</accession>
<reference evidence="1" key="2">
    <citation type="journal article" date="2015" name="Data Brief">
        <title>Shoot transcriptome of the giant reed, Arundo donax.</title>
        <authorList>
            <person name="Barrero R.A."/>
            <person name="Guerrero F.D."/>
            <person name="Moolhuijzen P."/>
            <person name="Goolsby J.A."/>
            <person name="Tidwell J."/>
            <person name="Bellgard S.E."/>
            <person name="Bellgard M.I."/>
        </authorList>
    </citation>
    <scope>NUCLEOTIDE SEQUENCE</scope>
    <source>
        <tissue evidence="1">Shoot tissue taken approximately 20 cm above the soil surface</tissue>
    </source>
</reference>